<dbReference type="InterPro" id="IPR037171">
    <property type="entry name" value="NagB/RpiA_transferase-like"/>
</dbReference>
<dbReference type="PANTHER" id="PTHR13937:SF0">
    <property type="entry name" value="EUKARYOTIC TRANSLATION INITIATION FACTOR 3 SUBUNIT C-RELATED"/>
    <property type="match status" value="1"/>
</dbReference>
<comment type="subunit">
    <text evidence="6">Component of the eukaryotic translation initiation factor 3 (eIF-3) complex.</text>
</comment>
<dbReference type="Gene3D" id="1.20.1250.20">
    <property type="entry name" value="MFS general substrate transporter like domains"/>
    <property type="match status" value="1"/>
</dbReference>
<dbReference type="GO" id="GO:0003743">
    <property type="term" value="F:translation initiation factor activity"/>
    <property type="evidence" value="ECO:0007669"/>
    <property type="project" value="UniProtKB-UniRule"/>
</dbReference>
<evidence type="ECO:0000256" key="9">
    <source>
        <dbReference type="SAM" id="MobiDB-lite"/>
    </source>
</evidence>
<dbReference type="Proteomes" id="UP000242875">
    <property type="component" value="Unassembled WGS sequence"/>
</dbReference>
<dbReference type="Gene3D" id="3.40.50.10470">
    <property type="entry name" value="Translation initiation factor eif-2b, domain 2"/>
    <property type="match status" value="1"/>
</dbReference>
<evidence type="ECO:0000256" key="7">
    <source>
        <dbReference type="RuleBase" id="RU003814"/>
    </source>
</evidence>
<protein>
    <recommendedName>
        <fullName evidence="6">Eukaryotic translation initiation factor 3 subunit C</fullName>
        <shortName evidence="6">eIF3c</shortName>
    </recommendedName>
    <alternativeName>
        <fullName evidence="6">Eukaryotic translation initiation factor 3 93 kDa subunit homolog</fullName>
        <shortName evidence="6">eIF3 p93</shortName>
    </alternativeName>
    <alternativeName>
        <fullName evidence="6">Translation initiation factor eIF3, p93 subunit homolog</fullName>
    </alternativeName>
</protein>
<feature type="compositionally biased region" description="Acidic residues" evidence="9">
    <location>
        <begin position="56"/>
        <end position="65"/>
    </location>
</feature>
<feature type="region of interest" description="Disordered" evidence="9">
    <location>
        <begin position="1563"/>
        <end position="1585"/>
    </location>
</feature>
<sequence>MSRFFRSASDSESETSSSDNESFISDEELSDEEQESEDEGGKTGKSRWLVGAGGDSSDEDDEEEESGKKKVKSAKDKRYEEMEDTVKAMENAQKINDWVAISTEFDKLNRQVTKASNLMAHGVPRFYIKAIAELDDFLQDAVQKEKAAKKKMNANNAKALNAMKQKLKKNNKQYEEQIERFRKNLDEEEEESEVAEEPEVEAAPKKGINKYLSSIPDEEGVAEEMVDDAAFTPIGKGGKVLELTQENLFKKLREVMEARGRKNTDRTEQINILQRLLTVAVSPYQKIKVLLALISAQFDTNVSATGYMNIELWKDAEREINQLYNILEESTQFVVRDDVEDFDDGDKDYTPAPGEPPVALRGSVASFVDRLDDEFTKSLQHIDPHTTEYVDRLKDETGLYALIVRSIAYLDRLDMQEHKGRAVMRRLEHLYYKPDQVIRQVEETVRTILPEKVSKHFPPQDSTDLIHSLCVELYQQTGSLLRTRAMLCHIYHHALHNRFYQARDMLLMSHLQESIHQADVGTQILHNRATVQVGLCAFRQGLIKESQTCLQEISGSGRPKELLAQGIQMQRYTQLTAEQEQADRQRQLPFHMHINLELLECVYLTCSMLLEIPSIAAAGPGSKKIISKPFRRLLEYNERQVFSGPPENTRDHIMGAARALASGEWRKAKELMIAIKIWDLIPGNDKIKEMLAKKIQEEGLRTYIFTYASYYSTLGFQQLSDMFDLPINQVSSIISKMIWNEEVAASLDQIQQCVVLHQVELSKVQELSLQFADKAAALVEHNERILEQKSFEQKSNGSVGPTSGTQGRTSGGKSFQKRTGTRNVFNNVLGNSVRSRASYSGDLQAAPYPPDFYPGGQYLKLPQGTMRYYKFGPEGGAKIAFVHGISLPSPCFAKVAWTLVDHGYQVLLYDTWGRGYSDAPSTRYDEGLHVSQLAMLLSHVGWDKEPGGINLLGYSMGGAIATSYTAFWPHVVKRLILAAPAGLIAEDSIPFGGRLMKYPAIAQLTLTSLVRPIALKLILKHVARPNQKLLTYDNETRDFIQTIADIGAFQMSHHPGIFRAFFGSISAFPVSGLDARYATVGQNTTRPTLVIWGENDHTVPYKTSKTLKDYIPSLQLVSIPDEGHGIFMTNFNDISNALRDFLIAKETAKILRSTVSTTRWSNETQLIEIIKHVGRTLSAAQPQELAIMNIVRRVLKIIRELARGEVEEGVSRLELSDEESMEDEDFADASDDSTDDKLGDNSLVNAFAMPQTSRSNYQINEHPDKESGDGPKGGMSRPLLRETTSMFNLLGDVVTKTPEHQMKVNVFKPLIISEIKEEIISELDTVYKEIADQALEHIYSNEVILTIGRSTTVERFLKKAATKRKFSVFVVETAPTYQGHDMALELSKAGIDTTVITDAAVYAVMSRVHKVIVGAHAVLGNGALISVAGTATVAAAATHQATPVIVCTALFKVSPTLPYDTDVFNMVTAPDSVMDFKEGDLIDKVSVINPYYDYVRPELISLFVHNLGSAPPSYIYRLINDSYDAEDFGIEADMHRMRELSRGKRDPIDGNSVEAADLAVGPVKRRGSARPDQTAHSGLSSRRHPATTFEHTLPTGIEEEREELFHERDDVVPDGGLKAWLAVVSLFTSSVFVDGFNYCWGLYQEAYLKDAFAGQISATSLTWAGNILVATYIALGPFATPCIYRYGVMRVILAGNVICLAALIAASFAQAPVVILLTHGFLMGVGCTFVYYPTACLPSQWFKKKRGLANGIGMAGAGFGGLILSPLTQYLIDAYGWRWALRITAAIFAVLGVVIAVTAKERIPMKLEGFKMRMKLEDIFDISVVKSWNMVLLLWMELWVPFGYYQAWFLLPSYCSSYGISPSIASVMVGVLSGSNATGKVMMGFISDKFGKINTLFMSTLLSGASYLFIWGFANGSIAAI</sequence>
<evidence type="ECO:0000256" key="6">
    <source>
        <dbReference type="HAMAP-Rule" id="MF_03002"/>
    </source>
</evidence>
<dbReference type="Pfam" id="PF01008">
    <property type="entry name" value="IF-2B"/>
    <property type="match status" value="1"/>
</dbReference>
<dbReference type="PROSITE" id="PS50250">
    <property type="entry name" value="PCI"/>
    <property type="match status" value="1"/>
</dbReference>
<feature type="domain" description="PCI" evidence="11">
    <location>
        <begin position="590"/>
        <end position="761"/>
    </location>
</feature>
<dbReference type="GO" id="GO:0022857">
    <property type="term" value="F:transmembrane transporter activity"/>
    <property type="evidence" value="ECO:0007669"/>
    <property type="project" value="InterPro"/>
</dbReference>
<dbReference type="PANTHER" id="PTHR13937">
    <property type="entry name" value="EUKARYOTIC TRANSLATION INITATION FACTOR 3, SUBUNIT 8 EIF3S8 -RELATED"/>
    <property type="match status" value="1"/>
</dbReference>
<dbReference type="PROSITE" id="PS50850">
    <property type="entry name" value="MFS"/>
    <property type="match status" value="1"/>
</dbReference>
<dbReference type="Pfam" id="PF26569">
    <property type="entry name" value="EIF3CL_C"/>
    <property type="match status" value="1"/>
</dbReference>
<keyword evidence="10" id="KW-1133">Transmembrane helix</keyword>
<dbReference type="GO" id="GO:0001732">
    <property type="term" value="P:formation of cytoplasmic translation initiation complex"/>
    <property type="evidence" value="ECO:0007669"/>
    <property type="project" value="UniProtKB-UniRule"/>
</dbReference>
<evidence type="ECO:0000256" key="5">
    <source>
        <dbReference type="ARBA" id="ARBA00022917"/>
    </source>
</evidence>
<feature type="compositionally biased region" description="Polar residues" evidence="9">
    <location>
        <begin position="793"/>
        <end position="814"/>
    </location>
</feature>
<keyword evidence="14" id="KW-1185">Reference proteome</keyword>
<dbReference type="GO" id="GO:0016282">
    <property type="term" value="C:eukaryotic 43S preinitiation complex"/>
    <property type="evidence" value="ECO:0007669"/>
    <property type="project" value="UniProtKB-UniRule"/>
</dbReference>
<feature type="compositionally biased region" description="Acidic residues" evidence="9">
    <location>
        <begin position="1216"/>
        <end position="1234"/>
    </location>
</feature>
<dbReference type="Pfam" id="PF05470">
    <property type="entry name" value="eIF-3c_N"/>
    <property type="match status" value="1"/>
</dbReference>
<keyword evidence="5 6" id="KW-0648">Protein biosynthesis</keyword>
<dbReference type="GO" id="GO:0031369">
    <property type="term" value="F:translation initiation factor binding"/>
    <property type="evidence" value="ECO:0007669"/>
    <property type="project" value="InterPro"/>
</dbReference>
<evidence type="ECO:0000256" key="3">
    <source>
        <dbReference type="ARBA" id="ARBA00022490"/>
    </source>
</evidence>
<keyword evidence="10" id="KW-0812">Transmembrane</keyword>
<feature type="coiled-coil region" evidence="8">
    <location>
        <begin position="142"/>
        <end position="198"/>
    </location>
</feature>
<dbReference type="Gene3D" id="3.40.50.1820">
    <property type="entry name" value="alpha/beta hydrolase"/>
    <property type="match status" value="1"/>
</dbReference>
<feature type="compositionally biased region" description="Basic and acidic residues" evidence="9">
    <location>
        <begin position="73"/>
        <end position="82"/>
    </location>
</feature>
<feature type="region of interest" description="Disordered" evidence="9">
    <location>
        <begin position="1"/>
        <end position="82"/>
    </location>
</feature>
<dbReference type="InterPro" id="IPR036259">
    <property type="entry name" value="MFS_trans_sf"/>
</dbReference>
<dbReference type="GO" id="GO:0005852">
    <property type="term" value="C:eukaryotic translation initiation factor 3 complex"/>
    <property type="evidence" value="ECO:0007669"/>
    <property type="project" value="UniProtKB-UniRule"/>
</dbReference>
<name>A0A261XWP5_9FUNG</name>
<evidence type="ECO:0000256" key="8">
    <source>
        <dbReference type="SAM" id="Coils"/>
    </source>
</evidence>
<keyword evidence="10" id="KW-0472">Membrane</keyword>
<reference evidence="13 14" key="1">
    <citation type="journal article" date="2017" name="Mycologia">
        <title>Bifiguratus adelaidae, gen. et sp. nov., a new member of Mucoromycotina in endophytic and soil-dwelling habitats.</title>
        <authorList>
            <person name="Torres-Cruz T.J."/>
            <person name="Billingsley Tobias T.L."/>
            <person name="Almatruk M."/>
            <person name="Hesse C."/>
            <person name="Kuske C.R."/>
            <person name="Desiro A."/>
            <person name="Benucci G.M."/>
            <person name="Bonito G."/>
            <person name="Stajich J.E."/>
            <person name="Dunlap C."/>
            <person name="Arnold A.E."/>
            <person name="Porras-Alfaro A."/>
        </authorList>
    </citation>
    <scope>NUCLEOTIDE SEQUENCE [LARGE SCALE GENOMIC DNA]</scope>
    <source>
        <strain evidence="13 14">AZ0501</strain>
    </source>
</reference>
<keyword evidence="4 6" id="KW-0396">Initiation factor</keyword>
<keyword evidence="8" id="KW-0175">Coiled coil</keyword>
<feature type="transmembrane region" description="Helical" evidence="10">
    <location>
        <begin position="1747"/>
        <end position="1767"/>
    </location>
</feature>
<evidence type="ECO:0000313" key="14">
    <source>
        <dbReference type="Proteomes" id="UP000242875"/>
    </source>
</evidence>
<dbReference type="InterPro" id="IPR058999">
    <property type="entry name" value="EIF3CL_C"/>
</dbReference>
<dbReference type="InterPro" id="IPR000717">
    <property type="entry name" value="PCI_dom"/>
</dbReference>
<accession>A0A261XWP5</accession>
<dbReference type="GO" id="GO:0033290">
    <property type="term" value="C:eukaryotic 48S preinitiation complex"/>
    <property type="evidence" value="ECO:0007669"/>
    <property type="project" value="UniProtKB-UniRule"/>
</dbReference>
<evidence type="ECO:0000256" key="2">
    <source>
        <dbReference type="ARBA" id="ARBA00007251"/>
    </source>
</evidence>
<evidence type="ECO:0000259" key="12">
    <source>
        <dbReference type="PROSITE" id="PS50850"/>
    </source>
</evidence>
<proteinExistence type="inferred from homology"/>
<dbReference type="Pfam" id="PF07690">
    <property type="entry name" value="MFS_1"/>
    <property type="match status" value="1"/>
</dbReference>
<dbReference type="FunFam" id="1.10.10.10:FF:000300">
    <property type="entry name" value="Eukaryotic translation initiation factor 3 subunit C"/>
    <property type="match status" value="1"/>
</dbReference>
<dbReference type="InterPro" id="IPR042529">
    <property type="entry name" value="IF_2B-like_C"/>
</dbReference>
<feature type="compositionally biased region" description="Low complexity" evidence="9">
    <location>
        <begin position="7"/>
        <end position="23"/>
    </location>
</feature>
<dbReference type="Pfam" id="PF01399">
    <property type="entry name" value="PCI"/>
    <property type="match status" value="1"/>
</dbReference>
<keyword evidence="3 6" id="KW-0963">Cytoplasm</keyword>
<comment type="subcellular location">
    <subcellularLocation>
        <location evidence="6">Cytoplasm</location>
    </subcellularLocation>
    <subcellularLocation>
        <location evidence="1">Membrane</location>
        <topology evidence="1">Multi-pass membrane protein</topology>
    </subcellularLocation>
</comment>
<dbReference type="InterPro" id="IPR000649">
    <property type="entry name" value="IF-2B-related"/>
</dbReference>
<dbReference type="SMART" id="SM00088">
    <property type="entry name" value="PINT"/>
    <property type="match status" value="1"/>
</dbReference>
<feature type="compositionally biased region" description="Acidic residues" evidence="9">
    <location>
        <begin position="24"/>
        <end position="38"/>
    </location>
</feature>
<dbReference type="OrthoDB" id="29647at2759"/>
<feature type="region of interest" description="Disordered" evidence="9">
    <location>
        <begin position="790"/>
        <end position="818"/>
    </location>
</feature>
<dbReference type="SUPFAM" id="SSF53474">
    <property type="entry name" value="alpha/beta-Hydrolases"/>
    <property type="match status" value="1"/>
</dbReference>
<evidence type="ECO:0000256" key="1">
    <source>
        <dbReference type="ARBA" id="ARBA00004141"/>
    </source>
</evidence>
<feature type="domain" description="Major facilitator superfamily (MFS) profile" evidence="12">
    <location>
        <begin position="1623"/>
        <end position="1921"/>
    </location>
</feature>
<comment type="function">
    <text evidence="6">Component of the eukaryotic translation initiation factor 3 (eIF-3) complex, which is involved in protein synthesis of a specialized repertoire of mRNAs and, together with other initiation factors, stimulates binding of mRNA and methionyl-tRNAi to the 40S ribosome. The eIF-3 complex specifically targets and initiates translation of a subset of mRNAs involved in cell proliferation.</text>
</comment>
<feature type="transmembrane region" description="Helical" evidence="10">
    <location>
        <begin position="1663"/>
        <end position="1684"/>
    </location>
</feature>
<feature type="transmembrane region" description="Helical" evidence="10">
    <location>
        <begin position="1893"/>
        <end position="1914"/>
    </location>
</feature>
<dbReference type="SUPFAM" id="SSF46785">
    <property type="entry name" value="Winged helix' DNA-binding domain"/>
    <property type="match status" value="1"/>
</dbReference>
<dbReference type="InterPro" id="IPR000073">
    <property type="entry name" value="AB_hydrolase_1"/>
</dbReference>
<feature type="transmembrane region" description="Helical" evidence="10">
    <location>
        <begin position="1819"/>
        <end position="1836"/>
    </location>
</feature>
<dbReference type="PRINTS" id="PR00111">
    <property type="entry name" value="ABHYDROLASE"/>
</dbReference>
<feature type="compositionally biased region" description="Polar residues" evidence="9">
    <location>
        <begin position="1250"/>
        <end position="1259"/>
    </location>
</feature>
<dbReference type="InterPro" id="IPR027516">
    <property type="entry name" value="EIF3C"/>
</dbReference>
<comment type="caution">
    <text evidence="13">The sequence shown here is derived from an EMBL/GenBank/DDBJ whole genome shotgun (WGS) entry which is preliminary data.</text>
</comment>
<evidence type="ECO:0000259" key="11">
    <source>
        <dbReference type="PROSITE" id="PS50250"/>
    </source>
</evidence>
<comment type="similarity">
    <text evidence="6">Belongs to the eIF-3 subunit C family.</text>
</comment>
<comment type="similarity">
    <text evidence="2 7">Belongs to the eIF-2B alpha/beta/delta subunits family.</text>
</comment>
<dbReference type="InterPro" id="IPR036390">
    <property type="entry name" value="WH_DNA-bd_sf"/>
</dbReference>
<evidence type="ECO:0000256" key="10">
    <source>
        <dbReference type="SAM" id="Phobius"/>
    </source>
</evidence>
<dbReference type="InterPro" id="IPR029058">
    <property type="entry name" value="AB_hydrolase_fold"/>
</dbReference>
<dbReference type="GO" id="GO:0016020">
    <property type="term" value="C:membrane"/>
    <property type="evidence" value="ECO:0007669"/>
    <property type="project" value="UniProtKB-SubCell"/>
</dbReference>
<dbReference type="HAMAP" id="MF_03002">
    <property type="entry name" value="eIF3c"/>
    <property type="match status" value="1"/>
</dbReference>
<dbReference type="GO" id="GO:0003723">
    <property type="term" value="F:RNA binding"/>
    <property type="evidence" value="ECO:0007669"/>
    <property type="project" value="InterPro"/>
</dbReference>
<feature type="region of interest" description="Disordered" evidence="9">
    <location>
        <begin position="1209"/>
        <end position="1278"/>
    </location>
</feature>
<dbReference type="InterPro" id="IPR008905">
    <property type="entry name" value="EIF3C_N_dom"/>
</dbReference>
<dbReference type="InterPro" id="IPR020846">
    <property type="entry name" value="MFS_dom"/>
</dbReference>
<feature type="transmembrane region" description="Helical" evidence="10">
    <location>
        <begin position="1691"/>
        <end position="1709"/>
    </location>
</feature>
<evidence type="ECO:0000313" key="13">
    <source>
        <dbReference type="EMBL" id="OZJ02772.1"/>
    </source>
</evidence>
<organism evidence="13 14">
    <name type="scientific">Bifiguratus adelaidae</name>
    <dbReference type="NCBI Taxonomy" id="1938954"/>
    <lineage>
        <taxon>Eukaryota</taxon>
        <taxon>Fungi</taxon>
        <taxon>Fungi incertae sedis</taxon>
        <taxon>Mucoromycota</taxon>
        <taxon>Mucoromycotina</taxon>
        <taxon>Endogonomycetes</taxon>
        <taxon>Endogonales</taxon>
        <taxon>Endogonales incertae sedis</taxon>
        <taxon>Bifiguratus</taxon>
    </lineage>
</organism>
<dbReference type="SUPFAM" id="SSF103473">
    <property type="entry name" value="MFS general substrate transporter"/>
    <property type="match status" value="1"/>
</dbReference>
<feature type="transmembrane region" description="Helical" evidence="10">
    <location>
        <begin position="1779"/>
        <end position="1799"/>
    </location>
</feature>
<dbReference type="InterPro" id="IPR011701">
    <property type="entry name" value="MFS"/>
</dbReference>
<dbReference type="Pfam" id="PF00561">
    <property type="entry name" value="Abhydrolase_1"/>
    <property type="match status" value="1"/>
</dbReference>
<feature type="transmembrane region" description="Helical" evidence="10">
    <location>
        <begin position="1715"/>
        <end position="1735"/>
    </location>
</feature>
<gene>
    <name evidence="6" type="primary">NIP1</name>
    <name evidence="13" type="ORF">BZG36_03483</name>
</gene>
<evidence type="ECO:0000256" key="4">
    <source>
        <dbReference type="ARBA" id="ARBA00022540"/>
    </source>
</evidence>
<dbReference type="EMBL" id="MVBO01000126">
    <property type="protein sequence ID" value="OZJ02772.1"/>
    <property type="molecule type" value="Genomic_DNA"/>
</dbReference>
<feature type="transmembrane region" description="Helical" evidence="10">
    <location>
        <begin position="1848"/>
        <end position="1872"/>
    </location>
</feature>
<dbReference type="SUPFAM" id="SSF100950">
    <property type="entry name" value="NagB/RpiA/CoA transferase-like"/>
    <property type="match status" value="1"/>
</dbReference>